<organism evidence="1 2">
    <name type="scientific">Lasiodiplodia theobromae</name>
    <dbReference type="NCBI Taxonomy" id="45133"/>
    <lineage>
        <taxon>Eukaryota</taxon>
        <taxon>Fungi</taxon>
        <taxon>Dikarya</taxon>
        <taxon>Ascomycota</taxon>
        <taxon>Pezizomycotina</taxon>
        <taxon>Dothideomycetes</taxon>
        <taxon>Dothideomycetes incertae sedis</taxon>
        <taxon>Botryosphaeriales</taxon>
        <taxon>Botryosphaeriaceae</taxon>
        <taxon>Lasiodiplodia</taxon>
    </lineage>
</organism>
<dbReference type="Proteomes" id="UP000627934">
    <property type="component" value="Unassembled WGS sequence"/>
</dbReference>
<gene>
    <name evidence="1" type="ORF">BFW01_g10414</name>
</gene>
<name>A0A8H7MAQ6_9PEZI</name>
<accession>A0A8H7MAQ6</accession>
<dbReference type="AlphaFoldDB" id="A0A8H7MAQ6"/>
<evidence type="ECO:0000313" key="1">
    <source>
        <dbReference type="EMBL" id="KAF9629211.1"/>
    </source>
</evidence>
<evidence type="ECO:0000313" key="2">
    <source>
        <dbReference type="Proteomes" id="UP000627934"/>
    </source>
</evidence>
<proteinExistence type="predicted"/>
<comment type="caution">
    <text evidence="1">The sequence shown here is derived from an EMBL/GenBank/DDBJ whole genome shotgun (WGS) entry which is preliminary data.</text>
</comment>
<dbReference type="EMBL" id="MDYX01000024">
    <property type="protein sequence ID" value="KAF9629211.1"/>
    <property type="molecule type" value="Genomic_DNA"/>
</dbReference>
<protein>
    <submittedName>
        <fullName evidence="1">Uncharacterized protein</fullName>
    </submittedName>
</protein>
<sequence>MLIWYGTRVRLASSSMNLETMGLLTALSVPRAAWNLPISSLALKILMVALAQGPGALWAGAITPITVQEARTIGSILVPQFKSETRNIWDSEFHLNEKGDVWNYIENCTERRDEATYISNCPVPNHQAALLDSARSASTVGTRNHSKPDSLGWTYQGRSYGVGSSQGLSVAQGLPPHYKLLGSTYNETGYLSKAACQRNSSANLTFEYDVQSHSVTIWYVTGYLPNSNVDEFYPIMAWSRGNRDAAAVCAWAAVSNNNTGSHMIGIVASALYGNFSNLQCDVVFAPQNFSVNVNHTSQVIAVSPDKSTVAVDIEPTGHLQSNAIRSINLLSRMTPSLYVSVLGEGLAYNLYSLMQQHNSTPSSSIDEEFIFTATEDSFMAMLDSVLGIYGGAQLVLANSSAHTPIAGTFEACWLSIWYYWSLC</sequence>
<reference evidence="1" key="2">
    <citation type="journal article" date="2018" name="DNA Res.">
        <title>Comparative genome and transcriptome analyses reveal adaptations to opportunistic infections in woody plant degrading pathogens of Botryosphaeriaceae.</title>
        <authorList>
            <person name="Yan J.Y."/>
            <person name="Zhao W.S."/>
            <person name="Chen Z."/>
            <person name="Xing Q.K."/>
            <person name="Zhang W."/>
            <person name="Chethana K.W.T."/>
            <person name="Xue M.F."/>
            <person name="Xu J.P."/>
            <person name="Phillips A.J.L."/>
            <person name="Wang Y."/>
            <person name="Liu J.H."/>
            <person name="Liu M."/>
            <person name="Zhou Y."/>
            <person name="Jayawardena R.S."/>
            <person name="Manawasinghe I.S."/>
            <person name="Huang J.B."/>
            <person name="Qiao G.H."/>
            <person name="Fu C.Y."/>
            <person name="Guo F.F."/>
            <person name="Dissanayake A.J."/>
            <person name="Peng Y.L."/>
            <person name="Hyde K.D."/>
            <person name="Li X.H."/>
        </authorList>
    </citation>
    <scope>NUCLEOTIDE SEQUENCE</scope>
    <source>
        <strain evidence="1">CSS-01s</strain>
    </source>
</reference>
<reference evidence="1" key="1">
    <citation type="submission" date="2016-08" db="EMBL/GenBank/DDBJ databases">
        <authorList>
            <person name="Yan J."/>
        </authorList>
    </citation>
    <scope>NUCLEOTIDE SEQUENCE</scope>
    <source>
        <strain evidence="1">CSS-01s</strain>
    </source>
</reference>